<evidence type="ECO:0000313" key="5">
    <source>
        <dbReference type="Proteomes" id="UP000276888"/>
    </source>
</evidence>
<dbReference type="OrthoDB" id="5800709at2"/>
<keyword evidence="1" id="KW-0812">Transmembrane</keyword>
<gene>
    <name evidence="4" type="ORF">CVS47_01761</name>
</gene>
<protein>
    <recommendedName>
        <fullName evidence="3">DUF4397 domain-containing protein</fullName>
    </recommendedName>
</protein>
<evidence type="ECO:0000256" key="2">
    <source>
        <dbReference type="SAM" id="SignalP"/>
    </source>
</evidence>
<keyword evidence="5" id="KW-1185">Reference proteome</keyword>
<organism evidence="4 5">
    <name type="scientific">Microbacterium lemovicicum</name>
    <dbReference type="NCBI Taxonomy" id="1072463"/>
    <lineage>
        <taxon>Bacteria</taxon>
        <taxon>Bacillati</taxon>
        <taxon>Actinomycetota</taxon>
        <taxon>Actinomycetes</taxon>
        <taxon>Micrococcales</taxon>
        <taxon>Microbacteriaceae</taxon>
        <taxon>Microbacterium</taxon>
    </lineage>
</organism>
<dbReference type="RefSeq" id="WP_127095737.1">
    <property type="nucleotide sequence ID" value="NZ_CP031423.1"/>
</dbReference>
<name>A0A3S9WAM3_9MICO</name>
<evidence type="ECO:0000256" key="1">
    <source>
        <dbReference type="SAM" id="Phobius"/>
    </source>
</evidence>
<accession>A0A3S9WAM3</accession>
<sequence>MRKTLTAGLAAGIVLAAGVALPANAISSSSADLSVLHAIPGLTVDVYVDGALTLDDFTPGTLAGPLDVPAGEHVVAVTAADAADASAPLLGPVTLNLAADTSYTAVANLDASGNPALNAFTNDISATKAGEGRLTVRHTAAAPAVDILAGGSPVVQMLENPNEATLNLPAGTVSAAVALAGTTDPVIGPADVAIKDGTLTVVYAWGSAADGNLALAVQEVPTAHSNPGGVPSGTAGYAAQRDAQNQALWLTGSALVVAAGVATTVLVRRRRVES</sequence>
<reference evidence="4 5" key="1">
    <citation type="submission" date="2018-08" db="EMBL/GenBank/DDBJ databases">
        <title>Microbacterium lemovicicum sp. nov., a bacterium isolated from a natural uranium-rich soil.</title>
        <authorList>
            <person name="ORTET P."/>
        </authorList>
    </citation>
    <scope>NUCLEOTIDE SEQUENCE [LARGE SCALE GENOMIC DNA]</scope>
    <source>
        <strain evidence="4 5">Viu22</strain>
    </source>
</reference>
<keyword evidence="1" id="KW-1133">Transmembrane helix</keyword>
<feature type="signal peptide" evidence="2">
    <location>
        <begin position="1"/>
        <end position="25"/>
    </location>
</feature>
<feature type="domain" description="DUF4397" evidence="3">
    <location>
        <begin position="31"/>
        <end position="147"/>
    </location>
</feature>
<dbReference type="EMBL" id="CP031423">
    <property type="protein sequence ID" value="AZS37131.1"/>
    <property type="molecule type" value="Genomic_DNA"/>
</dbReference>
<dbReference type="KEGG" id="mlv:CVS47_01761"/>
<feature type="transmembrane region" description="Helical" evidence="1">
    <location>
        <begin position="247"/>
        <end position="267"/>
    </location>
</feature>
<dbReference type="InterPro" id="IPR025510">
    <property type="entry name" value="DUF4397"/>
</dbReference>
<keyword evidence="2" id="KW-0732">Signal</keyword>
<dbReference type="Pfam" id="PF14344">
    <property type="entry name" value="DUF4397"/>
    <property type="match status" value="1"/>
</dbReference>
<dbReference type="Proteomes" id="UP000276888">
    <property type="component" value="Chromosome"/>
</dbReference>
<evidence type="ECO:0000313" key="4">
    <source>
        <dbReference type="EMBL" id="AZS37131.1"/>
    </source>
</evidence>
<dbReference type="AlphaFoldDB" id="A0A3S9WAM3"/>
<keyword evidence="1" id="KW-0472">Membrane</keyword>
<evidence type="ECO:0000259" key="3">
    <source>
        <dbReference type="Pfam" id="PF14344"/>
    </source>
</evidence>
<feature type="chain" id="PRO_5018970954" description="DUF4397 domain-containing protein" evidence="2">
    <location>
        <begin position="26"/>
        <end position="274"/>
    </location>
</feature>
<proteinExistence type="predicted"/>